<dbReference type="AlphaFoldDB" id="G3GRR4"/>
<dbReference type="Proteomes" id="UP000001075">
    <property type="component" value="Unassembled WGS sequence"/>
</dbReference>
<proteinExistence type="predicted"/>
<sequence length="50" mass="5564">MTEKSGEPHSQEREALKGLEGCYRWRPGAIRQTAQPKQPEDLPEAAAEEG</sequence>
<dbReference type="EMBL" id="JH000004">
    <property type="protein sequence ID" value="EGV94058.1"/>
    <property type="molecule type" value="Genomic_DNA"/>
</dbReference>
<evidence type="ECO:0000256" key="1">
    <source>
        <dbReference type="SAM" id="MobiDB-lite"/>
    </source>
</evidence>
<evidence type="ECO:0000313" key="2">
    <source>
        <dbReference type="EMBL" id="EGV94058.1"/>
    </source>
</evidence>
<accession>G3GRR4</accession>
<gene>
    <name evidence="2" type="ORF">I79_000207</name>
</gene>
<feature type="compositionally biased region" description="Acidic residues" evidence="1">
    <location>
        <begin position="41"/>
        <end position="50"/>
    </location>
</feature>
<organism evidence="2 3">
    <name type="scientific">Cricetulus griseus</name>
    <name type="common">Chinese hamster</name>
    <name type="synonym">Cricetulus barabensis griseus</name>
    <dbReference type="NCBI Taxonomy" id="10029"/>
    <lineage>
        <taxon>Eukaryota</taxon>
        <taxon>Metazoa</taxon>
        <taxon>Chordata</taxon>
        <taxon>Craniata</taxon>
        <taxon>Vertebrata</taxon>
        <taxon>Euteleostomi</taxon>
        <taxon>Mammalia</taxon>
        <taxon>Eutheria</taxon>
        <taxon>Euarchontoglires</taxon>
        <taxon>Glires</taxon>
        <taxon>Rodentia</taxon>
        <taxon>Myomorpha</taxon>
        <taxon>Muroidea</taxon>
        <taxon>Cricetidae</taxon>
        <taxon>Cricetinae</taxon>
        <taxon>Cricetulus</taxon>
    </lineage>
</organism>
<dbReference type="InParanoid" id="G3GRR4"/>
<protein>
    <submittedName>
        <fullName evidence="2">Uncharacterized protein</fullName>
    </submittedName>
</protein>
<feature type="compositionally biased region" description="Basic and acidic residues" evidence="1">
    <location>
        <begin position="1"/>
        <end position="17"/>
    </location>
</feature>
<feature type="region of interest" description="Disordered" evidence="1">
    <location>
        <begin position="1"/>
        <end position="50"/>
    </location>
</feature>
<evidence type="ECO:0000313" key="3">
    <source>
        <dbReference type="Proteomes" id="UP000001075"/>
    </source>
</evidence>
<reference evidence="3" key="1">
    <citation type="journal article" date="2011" name="Nat. Biotechnol.">
        <title>The genomic sequence of the Chinese hamster ovary (CHO)-K1 cell line.</title>
        <authorList>
            <person name="Xu X."/>
            <person name="Nagarajan H."/>
            <person name="Lewis N.E."/>
            <person name="Pan S."/>
            <person name="Cai Z."/>
            <person name="Liu X."/>
            <person name="Chen W."/>
            <person name="Xie M."/>
            <person name="Wang W."/>
            <person name="Hammond S."/>
            <person name="Andersen M.R."/>
            <person name="Neff N."/>
            <person name="Passarelli B."/>
            <person name="Koh W."/>
            <person name="Fan H.C."/>
            <person name="Wang J."/>
            <person name="Gui Y."/>
            <person name="Lee K.H."/>
            <person name="Betenbaugh M.J."/>
            <person name="Quake S.R."/>
            <person name="Famili I."/>
            <person name="Palsson B.O."/>
            <person name="Wang J."/>
        </authorList>
    </citation>
    <scope>NUCLEOTIDE SEQUENCE [LARGE SCALE GENOMIC DNA]</scope>
    <source>
        <strain evidence="3">CHO K1 cell line</strain>
    </source>
</reference>
<name>G3GRR4_CRIGR</name>